<accession>A0ACC2XG88</accession>
<proteinExistence type="predicted"/>
<sequence length="972" mass="105580">MSHPLERTTSNSSVGTVTGLSDREPTVNTGGAGSAKTLRYQNASLSQSGQSNNVRGFQSDGGSSMRGGNRPQSGPNEYSANGTGAGVGRGGDRERGQQHAGYPPAGHQYPAGQQGAQGQRGQEQPQSGQPASGGAQAAPSSATQQQGQEAGQQAQQNQNVPWGGPFPSLHLWPLNETFVMKMIHLPPSERVKIGRQTNAKTQPGERNGYFDSKVLSRMHAEIWEHDGKMFIKDVKSSNGTFINGDRLSAEGLESEPFELKSEDMVEFGIDIISEDNKTIVHHKVSAKAYCVFNVDDAGSSARELSQYYPHDPRQSMGPQRRNGNQGPLQAGVNPSGQALGMNMMSAGGKAAGLNFDHVLHRLQAELQKSKDTGADLQNLTGTLTDIQDTLNGNLPPSENGSANQYIPPHFRPLPESGIPDAAMGNTTATIAALQAQLSSTQSILVSHKDRIRALETLLHEQEAIKEEVLGIRQQLEESKREYEVLLKEGRESSHRRSSVHDMPKEASPPVDAEREPLDARGARTEYNKGNNWHKSVDADTGIEYEGDITDGIMDDFEDARSTSDSSKRSKNSGQVGGSDVAVGFRQEELLAQNNALSVRLDALSSELEQALALSRTLQTQHAEATSTVKVLEERVQSLEKDMARQVVEGRNAGKTAEDKWEAWRSRFEEGWRKEKEGWELERERLRGVVREWEEASRRAQEEEEERLMNSRIKGDESVDLENEDEDAASTHMRPGKRSGSRTWPERTGVEADAEDGDEDDAGQDSGVPFSPTKRSHDSSNSPHRESLRGNRRESSSRLDPAIRALRATAGDLPESQGAAANGSRTPRTSSPSTADVALEALRNKSGRPKRAKTITGRKRRPSSNMAEPPTTAKPEDSKTKQGDKPIVVVRDTGAGKKDDEKGSDGTNTSTESDETAHGRSRDEIIVDDESATITGAPMQERGALAVPHPIPLAVSVAIIAIAGWAYVNRIKE</sequence>
<dbReference type="EMBL" id="JASBWU010000004">
    <property type="protein sequence ID" value="KAJ9122277.1"/>
    <property type="molecule type" value="Genomic_DNA"/>
</dbReference>
<evidence type="ECO:0000313" key="1">
    <source>
        <dbReference type="EMBL" id="KAJ9122277.1"/>
    </source>
</evidence>
<organism evidence="1 2">
    <name type="scientific">Naganishia vaughanmartiniae</name>
    <dbReference type="NCBI Taxonomy" id="1424756"/>
    <lineage>
        <taxon>Eukaryota</taxon>
        <taxon>Fungi</taxon>
        <taxon>Dikarya</taxon>
        <taxon>Basidiomycota</taxon>
        <taxon>Agaricomycotina</taxon>
        <taxon>Tremellomycetes</taxon>
        <taxon>Filobasidiales</taxon>
        <taxon>Filobasidiaceae</taxon>
        <taxon>Naganishia</taxon>
    </lineage>
</organism>
<evidence type="ECO:0000313" key="2">
    <source>
        <dbReference type="Proteomes" id="UP001243375"/>
    </source>
</evidence>
<comment type="caution">
    <text evidence="1">The sequence shown here is derived from an EMBL/GenBank/DDBJ whole genome shotgun (WGS) entry which is preliminary data.</text>
</comment>
<reference evidence="1" key="1">
    <citation type="submission" date="2023-04" db="EMBL/GenBank/DDBJ databases">
        <title>Draft Genome sequencing of Naganishia species isolated from polar environments using Oxford Nanopore Technology.</title>
        <authorList>
            <person name="Leo P."/>
            <person name="Venkateswaran K."/>
        </authorList>
    </citation>
    <scope>NUCLEOTIDE SEQUENCE</scope>
    <source>
        <strain evidence="1">MNA-CCFEE 5425</strain>
    </source>
</reference>
<protein>
    <submittedName>
        <fullName evidence="1">Uncharacterized protein</fullName>
    </submittedName>
</protein>
<name>A0ACC2XG88_9TREE</name>
<gene>
    <name evidence="1" type="ORF">QFC22_001697</name>
</gene>
<keyword evidence="2" id="KW-1185">Reference proteome</keyword>
<dbReference type="Proteomes" id="UP001243375">
    <property type="component" value="Unassembled WGS sequence"/>
</dbReference>